<protein>
    <submittedName>
        <fullName evidence="2">PilZ domain-containing protein</fullName>
    </submittedName>
</protein>
<evidence type="ECO:0000313" key="3">
    <source>
        <dbReference type="Proteomes" id="UP000187651"/>
    </source>
</evidence>
<dbReference type="Gene3D" id="2.40.10.220">
    <property type="entry name" value="predicted glycosyltransferase like domains"/>
    <property type="match status" value="1"/>
</dbReference>
<dbReference type="InterPro" id="IPR009875">
    <property type="entry name" value="PilZ_domain"/>
</dbReference>
<organism evidence="2 3">
    <name type="scientific">Lachnospira pectinoschiza</name>
    <dbReference type="NCBI Taxonomy" id="28052"/>
    <lineage>
        <taxon>Bacteria</taxon>
        <taxon>Bacillati</taxon>
        <taxon>Bacillota</taxon>
        <taxon>Clostridia</taxon>
        <taxon>Lachnospirales</taxon>
        <taxon>Lachnospiraceae</taxon>
        <taxon>Lachnospira</taxon>
    </lineage>
</organism>
<dbReference type="RefSeq" id="WP_074522144.1">
    <property type="nucleotide sequence ID" value="NZ_FNHZ01000008.1"/>
</dbReference>
<keyword evidence="3" id="KW-1185">Reference proteome</keyword>
<dbReference type="GO" id="GO:0035438">
    <property type="term" value="F:cyclic-di-GMP binding"/>
    <property type="evidence" value="ECO:0007669"/>
    <property type="project" value="InterPro"/>
</dbReference>
<dbReference type="Proteomes" id="UP000187651">
    <property type="component" value="Unassembled WGS sequence"/>
</dbReference>
<dbReference type="SUPFAM" id="SSF141371">
    <property type="entry name" value="PilZ domain-like"/>
    <property type="match status" value="1"/>
</dbReference>
<reference evidence="3" key="1">
    <citation type="submission" date="2016-10" db="EMBL/GenBank/DDBJ databases">
        <authorList>
            <person name="Varghese N."/>
            <person name="Submissions S."/>
        </authorList>
    </citation>
    <scope>NUCLEOTIDE SEQUENCE [LARGE SCALE GENOMIC DNA]</scope>
    <source>
        <strain evidence="3">M83</strain>
    </source>
</reference>
<dbReference type="AlphaFoldDB" id="A0A1G9ZJ19"/>
<evidence type="ECO:0000259" key="1">
    <source>
        <dbReference type="Pfam" id="PF07238"/>
    </source>
</evidence>
<dbReference type="EMBL" id="FNHZ01000008">
    <property type="protein sequence ID" value="SDN21339.1"/>
    <property type="molecule type" value="Genomic_DNA"/>
</dbReference>
<feature type="domain" description="PilZ" evidence="1">
    <location>
        <begin position="6"/>
        <end position="105"/>
    </location>
</feature>
<dbReference type="Pfam" id="PF07238">
    <property type="entry name" value="PilZ"/>
    <property type="match status" value="1"/>
</dbReference>
<accession>A0A1G9ZJ19</accession>
<dbReference type="OrthoDB" id="1954087at2"/>
<sequence>MNDGIEKRRHRRVKADLKLNVSTLFKQNNVKIQNVDSPIRVINISKSGIGFESKSVFPIGFYFNAALRLGEEEDVLYCVVKIIRCQQLDDSDKYSYGCEFVGMSSILNYIFEEYEDEIDAEEAAN</sequence>
<proteinExistence type="predicted"/>
<evidence type="ECO:0000313" key="2">
    <source>
        <dbReference type="EMBL" id="SDN21339.1"/>
    </source>
</evidence>
<name>A0A1G9ZJ19_9FIRM</name>
<gene>
    <name evidence="2" type="ORF">SAMN05216544_2166</name>
</gene>